<dbReference type="Pfam" id="PF00072">
    <property type="entry name" value="Response_reg"/>
    <property type="match status" value="1"/>
</dbReference>
<keyword evidence="6" id="KW-0902">Two-component regulatory system</keyword>
<dbReference type="InterPro" id="IPR001789">
    <property type="entry name" value="Sig_transdc_resp-reg_receiver"/>
</dbReference>
<reference evidence="10" key="1">
    <citation type="submission" date="2024-01" db="EMBL/GenBank/DDBJ databases">
        <title>Bank of Algae and Cyanobacteria of the Azores (BACA) strain genomes.</title>
        <authorList>
            <person name="Luz R."/>
            <person name="Cordeiro R."/>
            <person name="Fonseca A."/>
            <person name="Goncalves V."/>
        </authorList>
    </citation>
    <scope>NUCLEOTIDE SEQUENCE</scope>
    <source>
        <strain evidence="10">BACA0141</strain>
    </source>
</reference>
<dbReference type="GO" id="GO:0000155">
    <property type="term" value="F:phosphorelay sensor kinase activity"/>
    <property type="evidence" value="ECO:0007669"/>
    <property type="project" value="InterPro"/>
</dbReference>
<evidence type="ECO:0000256" key="2">
    <source>
        <dbReference type="ARBA" id="ARBA00012438"/>
    </source>
</evidence>
<dbReference type="AlphaFoldDB" id="A0AAW9PV72"/>
<evidence type="ECO:0000256" key="7">
    <source>
        <dbReference type="PROSITE-ProRule" id="PRU00169"/>
    </source>
</evidence>
<evidence type="ECO:0000259" key="8">
    <source>
        <dbReference type="PROSITE" id="PS50109"/>
    </source>
</evidence>
<dbReference type="SMART" id="SM00448">
    <property type="entry name" value="REC"/>
    <property type="match status" value="1"/>
</dbReference>
<dbReference type="CDD" id="cd17534">
    <property type="entry name" value="REC_DC-like"/>
    <property type="match status" value="1"/>
</dbReference>
<evidence type="ECO:0000313" key="10">
    <source>
        <dbReference type="EMBL" id="MEE3715624.1"/>
    </source>
</evidence>
<keyword evidence="3 7" id="KW-0597">Phosphoprotein</keyword>
<keyword evidence="11" id="KW-1185">Reference proteome</keyword>
<comment type="caution">
    <text evidence="10">The sequence shown here is derived from an EMBL/GenBank/DDBJ whole genome shotgun (WGS) entry which is preliminary data.</text>
</comment>
<dbReference type="GO" id="GO:0005524">
    <property type="term" value="F:ATP binding"/>
    <property type="evidence" value="ECO:0007669"/>
    <property type="project" value="UniProtKB-KW"/>
</dbReference>
<gene>
    <name evidence="10" type="ORF">V2H45_02570</name>
</gene>
<name>A0AAW9PV72_9CYAN</name>
<dbReference type="Gene3D" id="3.40.50.2300">
    <property type="match status" value="1"/>
</dbReference>
<dbReference type="FunFam" id="3.30.565.10:FF:000006">
    <property type="entry name" value="Sensor histidine kinase WalK"/>
    <property type="match status" value="1"/>
</dbReference>
<dbReference type="InterPro" id="IPR036097">
    <property type="entry name" value="HisK_dim/P_sf"/>
</dbReference>
<keyword evidence="5" id="KW-0418">Kinase</keyword>
<evidence type="ECO:0000256" key="3">
    <source>
        <dbReference type="ARBA" id="ARBA00022553"/>
    </source>
</evidence>
<proteinExistence type="predicted"/>
<evidence type="ECO:0000256" key="6">
    <source>
        <dbReference type="ARBA" id="ARBA00023012"/>
    </source>
</evidence>
<dbReference type="SMART" id="SM00387">
    <property type="entry name" value="HATPase_c"/>
    <property type="match status" value="1"/>
</dbReference>
<evidence type="ECO:0000256" key="1">
    <source>
        <dbReference type="ARBA" id="ARBA00000085"/>
    </source>
</evidence>
<evidence type="ECO:0000256" key="5">
    <source>
        <dbReference type="ARBA" id="ARBA00022777"/>
    </source>
</evidence>
<feature type="modified residue" description="4-aspartylphosphate" evidence="7">
    <location>
        <position position="55"/>
    </location>
</feature>
<sequence>MSLPKVLIVEDESIIALDIEDILSSLGYCVIGTVESGTEAIAQVEATRPDLILMDINLKGSIDGIEAAKEIQSRFQIPIVYLTAFGDDATLRRTASTEPYGYILKPIKANDINATIKMALARHHAEKRIMDGALQQQAQGLLDLHTLYTGTVAHELRAQLATVQLSSDILKFHYQQISEARRSKCFLRIQAAIQNMTILLDELIVLSQNNYSHIQCQPEPLNIISFCEELIEEVKLISPKHTSLVLESHLTTPSATFDPKLLRHIVINLLSNAVKYSPQGGVIRLTLDRNQEQLSLQVEDPGIGIPPEYLSEMFQMFQRAANVGDIKGTGIGLVIVKQFVDAHGGQIEVESVVGQGTKFTVNLPIL</sequence>
<keyword evidence="10" id="KW-0067">ATP-binding</keyword>
<dbReference type="EMBL" id="JAZBJZ010000006">
    <property type="protein sequence ID" value="MEE3715624.1"/>
    <property type="molecule type" value="Genomic_DNA"/>
</dbReference>
<dbReference type="InterPro" id="IPR004358">
    <property type="entry name" value="Sig_transdc_His_kin-like_C"/>
</dbReference>
<dbReference type="PROSITE" id="PS50110">
    <property type="entry name" value="RESPONSE_REGULATORY"/>
    <property type="match status" value="1"/>
</dbReference>
<accession>A0AAW9PV72</accession>
<dbReference type="SUPFAM" id="SSF47384">
    <property type="entry name" value="Homodimeric domain of signal transducing histidine kinase"/>
    <property type="match status" value="1"/>
</dbReference>
<dbReference type="InterPro" id="IPR036890">
    <property type="entry name" value="HATPase_C_sf"/>
</dbReference>
<dbReference type="Proteomes" id="UP001333818">
    <property type="component" value="Unassembled WGS sequence"/>
</dbReference>
<dbReference type="PRINTS" id="PR00344">
    <property type="entry name" value="BCTRLSENSOR"/>
</dbReference>
<dbReference type="PANTHER" id="PTHR43547">
    <property type="entry name" value="TWO-COMPONENT HISTIDINE KINASE"/>
    <property type="match status" value="1"/>
</dbReference>
<dbReference type="Gene3D" id="3.30.565.10">
    <property type="entry name" value="Histidine kinase-like ATPase, C-terminal domain"/>
    <property type="match status" value="1"/>
</dbReference>
<dbReference type="SUPFAM" id="SSF52172">
    <property type="entry name" value="CheY-like"/>
    <property type="match status" value="1"/>
</dbReference>
<dbReference type="Pfam" id="PF02518">
    <property type="entry name" value="HATPase_c"/>
    <property type="match status" value="1"/>
</dbReference>
<dbReference type="EC" id="2.7.13.3" evidence="2"/>
<dbReference type="InterPro" id="IPR011006">
    <property type="entry name" value="CheY-like_superfamily"/>
</dbReference>
<keyword evidence="10" id="KW-0547">Nucleotide-binding</keyword>
<dbReference type="Gene3D" id="1.10.287.130">
    <property type="match status" value="1"/>
</dbReference>
<dbReference type="PROSITE" id="PS50109">
    <property type="entry name" value="HIS_KIN"/>
    <property type="match status" value="1"/>
</dbReference>
<dbReference type="InterPro" id="IPR005467">
    <property type="entry name" value="His_kinase_dom"/>
</dbReference>
<evidence type="ECO:0000256" key="4">
    <source>
        <dbReference type="ARBA" id="ARBA00022679"/>
    </source>
</evidence>
<dbReference type="CDD" id="cd00075">
    <property type="entry name" value="HATPase"/>
    <property type="match status" value="1"/>
</dbReference>
<dbReference type="SUPFAM" id="SSF55874">
    <property type="entry name" value="ATPase domain of HSP90 chaperone/DNA topoisomerase II/histidine kinase"/>
    <property type="match status" value="1"/>
</dbReference>
<dbReference type="RefSeq" id="WP_330482048.1">
    <property type="nucleotide sequence ID" value="NZ_JAZBJZ010000006.1"/>
</dbReference>
<dbReference type="InterPro" id="IPR003594">
    <property type="entry name" value="HATPase_dom"/>
</dbReference>
<evidence type="ECO:0000259" key="9">
    <source>
        <dbReference type="PROSITE" id="PS50110"/>
    </source>
</evidence>
<protein>
    <recommendedName>
        <fullName evidence="2">histidine kinase</fullName>
        <ecNumber evidence="2">2.7.13.3</ecNumber>
    </recommendedName>
</protein>
<comment type="catalytic activity">
    <reaction evidence="1">
        <text>ATP + protein L-histidine = ADP + protein N-phospho-L-histidine.</text>
        <dbReference type="EC" id="2.7.13.3"/>
    </reaction>
</comment>
<organism evidence="10 11">
    <name type="scientific">Tumidithrix elongata BACA0141</name>
    <dbReference type="NCBI Taxonomy" id="2716417"/>
    <lineage>
        <taxon>Bacteria</taxon>
        <taxon>Bacillati</taxon>
        <taxon>Cyanobacteriota</taxon>
        <taxon>Cyanophyceae</taxon>
        <taxon>Pseudanabaenales</taxon>
        <taxon>Pseudanabaenaceae</taxon>
        <taxon>Tumidithrix</taxon>
        <taxon>Tumidithrix elongata</taxon>
    </lineage>
</organism>
<feature type="domain" description="Response regulatory" evidence="9">
    <location>
        <begin position="5"/>
        <end position="120"/>
    </location>
</feature>
<evidence type="ECO:0000313" key="11">
    <source>
        <dbReference type="Proteomes" id="UP001333818"/>
    </source>
</evidence>
<dbReference type="PANTHER" id="PTHR43547:SF2">
    <property type="entry name" value="HYBRID SIGNAL TRANSDUCTION HISTIDINE KINASE C"/>
    <property type="match status" value="1"/>
</dbReference>
<keyword evidence="4" id="KW-0808">Transferase</keyword>
<feature type="domain" description="Histidine kinase" evidence="8">
    <location>
        <begin position="151"/>
        <end position="366"/>
    </location>
</feature>